<dbReference type="InParanoid" id="A0A1Q3C1U8"/>
<dbReference type="OrthoDB" id="1727236at2759"/>
<sequence length="146" mass="16515">MLEFPQPTRPFNSYDCEPMIQPEPPCPLDADDMSCESSMIKQRLDLQSPSPPPSISLADEEKETIEQLLGAITTLYAKLPPTIRSQVNLDKFNIPSKVQKSLHKVDSTISTRGVQGSMEELSVKLERFKIRTIQLGEVVKEEEEKR</sequence>
<comment type="caution">
    <text evidence="2">The sequence shown here is derived from an EMBL/GenBank/DDBJ whole genome shotgun (WGS) entry which is preliminary data.</text>
</comment>
<name>A0A1Q3C1U8_CEPFO</name>
<dbReference type="Proteomes" id="UP000187406">
    <property type="component" value="Unassembled WGS sequence"/>
</dbReference>
<dbReference type="AlphaFoldDB" id="A0A1Q3C1U8"/>
<gene>
    <name evidence="2" type="ORF">CFOL_v3_17496</name>
</gene>
<evidence type="ECO:0000256" key="1">
    <source>
        <dbReference type="SAM" id="MobiDB-lite"/>
    </source>
</evidence>
<dbReference type="EMBL" id="BDDD01001179">
    <property type="protein sequence ID" value="GAV74013.1"/>
    <property type="molecule type" value="Genomic_DNA"/>
</dbReference>
<feature type="region of interest" description="Disordered" evidence="1">
    <location>
        <begin position="1"/>
        <end position="31"/>
    </location>
</feature>
<evidence type="ECO:0000313" key="2">
    <source>
        <dbReference type="EMBL" id="GAV74013.1"/>
    </source>
</evidence>
<reference evidence="3" key="1">
    <citation type="submission" date="2016-04" db="EMBL/GenBank/DDBJ databases">
        <title>Cephalotus genome sequencing.</title>
        <authorList>
            <person name="Fukushima K."/>
            <person name="Hasebe M."/>
            <person name="Fang X."/>
        </authorList>
    </citation>
    <scope>NUCLEOTIDE SEQUENCE [LARGE SCALE GENOMIC DNA]</scope>
    <source>
        <strain evidence="3">cv. St1</strain>
    </source>
</reference>
<evidence type="ECO:0000313" key="3">
    <source>
        <dbReference type="Proteomes" id="UP000187406"/>
    </source>
</evidence>
<protein>
    <submittedName>
        <fullName evidence="2">Uncharacterized protein</fullName>
    </submittedName>
</protein>
<keyword evidence="3" id="KW-1185">Reference proteome</keyword>
<proteinExistence type="predicted"/>
<accession>A0A1Q3C1U8</accession>
<organism evidence="2 3">
    <name type="scientific">Cephalotus follicularis</name>
    <name type="common">Albany pitcher plant</name>
    <dbReference type="NCBI Taxonomy" id="3775"/>
    <lineage>
        <taxon>Eukaryota</taxon>
        <taxon>Viridiplantae</taxon>
        <taxon>Streptophyta</taxon>
        <taxon>Embryophyta</taxon>
        <taxon>Tracheophyta</taxon>
        <taxon>Spermatophyta</taxon>
        <taxon>Magnoliopsida</taxon>
        <taxon>eudicotyledons</taxon>
        <taxon>Gunneridae</taxon>
        <taxon>Pentapetalae</taxon>
        <taxon>rosids</taxon>
        <taxon>fabids</taxon>
        <taxon>Oxalidales</taxon>
        <taxon>Cephalotaceae</taxon>
        <taxon>Cephalotus</taxon>
    </lineage>
</organism>